<keyword evidence="3" id="KW-1185">Reference proteome</keyword>
<reference evidence="2 3" key="1">
    <citation type="submission" date="2019-05" db="EMBL/GenBank/DDBJ databases">
        <title>Another draft genome of Portunus trituberculatus and its Hox gene families provides insights of decapod evolution.</title>
        <authorList>
            <person name="Jeong J.-H."/>
            <person name="Song I."/>
            <person name="Kim S."/>
            <person name="Choi T."/>
            <person name="Kim D."/>
            <person name="Ryu S."/>
            <person name="Kim W."/>
        </authorList>
    </citation>
    <scope>NUCLEOTIDE SEQUENCE [LARGE SCALE GENOMIC DNA]</scope>
    <source>
        <tissue evidence="2">Muscle</tissue>
    </source>
</reference>
<evidence type="ECO:0000313" key="3">
    <source>
        <dbReference type="Proteomes" id="UP000324222"/>
    </source>
</evidence>
<dbReference type="Proteomes" id="UP000324222">
    <property type="component" value="Unassembled WGS sequence"/>
</dbReference>
<feature type="region of interest" description="Disordered" evidence="1">
    <location>
        <begin position="43"/>
        <end position="71"/>
    </location>
</feature>
<feature type="compositionally biased region" description="Basic and acidic residues" evidence="1">
    <location>
        <begin position="49"/>
        <end position="67"/>
    </location>
</feature>
<name>A0A5B7DEH9_PORTR</name>
<dbReference type="EMBL" id="VSRR010000774">
    <property type="protein sequence ID" value="MPC19506.1"/>
    <property type="molecule type" value="Genomic_DNA"/>
</dbReference>
<proteinExistence type="predicted"/>
<organism evidence="2 3">
    <name type="scientific">Portunus trituberculatus</name>
    <name type="common">Swimming crab</name>
    <name type="synonym">Neptunus trituberculatus</name>
    <dbReference type="NCBI Taxonomy" id="210409"/>
    <lineage>
        <taxon>Eukaryota</taxon>
        <taxon>Metazoa</taxon>
        <taxon>Ecdysozoa</taxon>
        <taxon>Arthropoda</taxon>
        <taxon>Crustacea</taxon>
        <taxon>Multicrustacea</taxon>
        <taxon>Malacostraca</taxon>
        <taxon>Eumalacostraca</taxon>
        <taxon>Eucarida</taxon>
        <taxon>Decapoda</taxon>
        <taxon>Pleocyemata</taxon>
        <taxon>Brachyura</taxon>
        <taxon>Eubrachyura</taxon>
        <taxon>Portunoidea</taxon>
        <taxon>Portunidae</taxon>
        <taxon>Portuninae</taxon>
        <taxon>Portunus</taxon>
    </lineage>
</organism>
<sequence length="108" mass="11474">MVKTQLYALCYDTNTSEVNSSPNNDSYRRKTMSVVTPMSIIVNSGKLGAGDERSEGRTERHDPRGLGEDGVQGLGQVVLHHVPLEDVLASEGLGTHGAGVRAVVGLRG</sequence>
<protein>
    <submittedName>
        <fullName evidence="2">Uncharacterized protein</fullName>
    </submittedName>
</protein>
<accession>A0A5B7DEH9</accession>
<evidence type="ECO:0000313" key="2">
    <source>
        <dbReference type="EMBL" id="MPC19506.1"/>
    </source>
</evidence>
<dbReference type="AlphaFoldDB" id="A0A5B7DEH9"/>
<gene>
    <name evidence="2" type="ORF">E2C01_012421</name>
</gene>
<comment type="caution">
    <text evidence="2">The sequence shown here is derived from an EMBL/GenBank/DDBJ whole genome shotgun (WGS) entry which is preliminary data.</text>
</comment>
<evidence type="ECO:0000256" key="1">
    <source>
        <dbReference type="SAM" id="MobiDB-lite"/>
    </source>
</evidence>